<keyword evidence="4" id="KW-1185">Reference proteome</keyword>
<evidence type="ECO:0000313" key="3">
    <source>
        <dbReference type="EMBL" id="MBC6111393.1"/>
    </source>
</evidence>
<reference evidence="3 4" key="1">
    <citation type="submission" date="2020-08" db="EMBL/GenBank/DDBJ databases">
        <authorList>
            <person name="Sun Q."/>
            <person name="Inoue M."/>
        </authorList>
    </citation>
    <scope>NUCLEOTIDE SEQUENCE [LARGE SCALE GENOMIC DNA]</scope>
    <source>
        <strain evidence="3 4">CCM 8938</strain>
    </source>
</reference>
<organism evidence="3 4">
    <name type="scientific">Pedobacter fastidiosus</name>
    <dbReference type="NCBI Taxonomy" id="2765361"/>
    <lineage>
        <taxon>Bacteria</taxon>
        <taxon>Pseudomonadati</taxon>
        <taxon>Bacteroidota</taxon>
        <taxon>Sphingobacteriia</taxon>
        <taxon>Sphingobacteriales</taxon>
        <taxon>Sphingobacteriaceae</taxon>
        <taxon>Pedobacter</taxon>
    </lineage>
</organism>
<name>A0ABR7KTF6_9SPHI</name>
<dbReference type="Proteomes" id="UP000652755">
    <property type="component" value="Unassembled WGS sequence"/>
</dbReference>
<feature type="region of interest" description="Disordered" evidence="1">
    <location>
        <begin position="239"/>
        <end position="278"/>
    </location>
</feature>
<evidence type="ECO:0000259" key="2">
    <source>
        <dbReference type="SMART" id="SM01040"/>
    </source>
</evidence>
<dbReference type="RefSeq" id="WP_187071851.1">
    <property type="nucleotide sequence ID" value="NZ_JACRYL010000011.1"/>
</dbReference>
<dbReference type="Pfam" id="PF02498">
    <property type="entry name" value="Bro-N"/>
    <property type="match status" value="1"/>
</dbReference>
<protein>
    <submittedName>
        <fullName evidence="3">Bro-N domain-containing protein</fullName>
    </submittedName>
</protein>
<gene>
    <name evidence="3" type="ORF">H7U22_13290</name>
</gene>
<feature type="compositionally biased region" description="Basic and acidic residues" evidence="1">
    <location>
        <begin position="246"/>
        <end position="255"/>
    </location>
</feature>
<evidence type="ECO:0000313" key="4">
    <source>
        <dbReference type="Proteomes" id="UP000652755"/>
    </source>
</evidence>
<dbReference type="SMART" id="SM01040">
    <property type="entry name" value="Bro-N"/>
    <property type="match status" value="1"/>
</dbReference>
<sequence length="278" mass="31652">MNSLKLFEDKKVRSTWNEQEDKWYFSIIDVVEVLTNSPRPRKYWNALKTKLQNEGSELSHKLGQLKMSADDGKMRMTDVADTEQILRLIQSIPSPKAEPFKQWLAQVGAERIAEIENPELAQSRIRATYKAKGYSDEWIEKRIRGVLVRDELTNEWKQRGVKEGREYSILTAEISKATFGIIPSDYKKLKGLTKSSENLRDHMTDLELIFSMLGEASTTEIAKNRDAKGFEENHVAAQAGGSVAGKAREDLEQKSGKKIVSSQNFKQLNDKQSGKNLE</sequence>
<dbReference type="EMBL" id="JACRYL010000011">
    <property type="protein sequence ID" value="MBC6111393.1"/>
    <property type="molecule type" value="Genomic_DNA"/>
</dbReference>
<comment type="caution">
    <text evidence="3">The sequence shown here is derived from an EMBL/GenBank/DDBJ whole genome shotgun (WGS) entry which is preliminary data.</text>
</comment>
<feature type="domain" description="Bro-N" evidence="2">
    <location>
        <begin position="11"/>
        <end position="110"/>
    </location>
</feature>
<accession>A0ABR7KTF6</accession>
<feature type="compositionally biased region" description="Basic and acidic residues" evidence="1">
    <location>
        <begin position="268"/>
        <end position="278"/>
    </location>
</feature>
<evidence type="ECO:0000256" key="1">
    <source>
        <dbReference type="SAM" id="MobiDB-lite"/>
    </source>
</evidence>
<proteinExistence type="predicted"/>
<dbReference type="InterPro" id="IPR003497">
    <property type="entry name" value="BRO_N_domain"/>
</dbReference>